<keyword evidence="4" id="KW-0282">Flagellum</keyword>
<evidence type="ECO:0000256" key="5">
    <source>
        <dbReference type="ARBA" id="ARBA00023054"/>
    </source>
</evidence>
<keyword evidence="5 10" id="KW-0175">Coiled coil</keyword>
<feature type="coiled-coil region" evidence="10">
    <location>
        <begin position="282"/>
        <end position="344"/>
    </location>
</feature>
<keyword evidence="13" id="KW-1185">Reference proteome</keyword>
<keyword evidence="8" id="KW-0966">Cell projection</keyword>
<reference evidence="11 13" key="2">
    <citation type="journal article" date="2013" name="Nature">
        <title>Insights into bilaterian evolution from three spiralian genomes.</title>
        <authorList>
            <person name="Simakov O."/>
            <person name="Marletaz F."/>
            <person name="Cho S.J."/>
            <person name="Edsinger-Gonzales E."/>
            <person name="Havlak P."/>
            <person name="Hellsten U."/>
            <person name="Kuo D.H."/>
            <person name="Larsson T."/>
            <person name="Lv J."/>
            <person name="Arendt D."/>
            <person name="Savage R."/>
            <person name="Osoegawa K."/>
            <person name="de Jong P."/>
            <person name="Grimwood J."/>
            <person name="Chapman J.A."/>
            <person name="Shapiro H."/>
            <person name="Aerts A."/>
            <person name="Otillar R.P."/>
            <person name="Terry A.Y."/>
            <person name="Boore J.L."/>
            <person name="Grigoriev I.V."/>
            <person name="Lindberg D.R."/>
            <person name="Seaver E.C."/>
            <person name="Weisblat D.A."/>
            <person name="Putnam N.H."/>
            <person name="Rokhsar D.S."/>
        </authorList>
    </citation>
    <scope>NUCLEOTIDE SEQUENCE</scope>
    <source>
        <strain evidence="11 13">I ESC-2004</strain>
    </source>
</reference>
<dbReference type="EMBL" id="AMQN01014106">
    <property type="status" value="NOT_ANNOTATED_CDS"/>
    <property type="molecule type" value="Genomic_DNA"/>
</dbReference>
<sequence length="379" mass="44869">MYKLDLPIDRKEAAAIERRKNQEEQRKSRIFNAKTRQIGIDEQALEQQAKDRKQMELMEKRRDEAFAADAVRNDMIGQLLEKRQNHDTRELNKAMNEFRMLHQQPDSRREFDLYDPDYLKKDKPARVSDQDPRCGIASLQKFEGEDLNSKARKKYQAEQTREWAEQQMREKEQAEKNQKAADRLYELKMRELDQRSMDLADAEAQCRRAIDTATSDYNKALQREQEAKDALKKQQDLDDNATEVANHIYGDFLTENPAVAKSAFGPNRVIPDRWKGMSPEQLEEIRRTQELQRKEAMRKKEEESRLDEEHQRIAKAHARAGMLMEREKERREEAIRKQLASENRVLSSQQKAHVEYLDKEVYTNRPTAGYFMQFNTTTR</sequence>
<keyword evidence="3" id="KW-0963">Cytoplasm</keyword>
<dbReference type="Pfam" id="PF05914">
    <property type="entry name" value="RIB43A"/>
    <property type="match status" value="1"/>
</dbReference>
<dbReference type="EMBL" id="KB310746">
    <property type="protein sequence ID" value="ELT90866.1"/>
    <property type="molecule type" value="Genomic_DNA"/>
</dbReference>
<dbReference type="HOGENOM" id="CLU_061822_0_1_1"/>
<dbReference type="EnsemblMetazoa" id="CapteT184043">
    <property type="protein sequence ID" value="CapteP184043"/>
    <property type="gene ID" value="CapteG184043"/>
</dbReference>
<name>R7TH24_CAPTE</name>
<organism evidence="11">
    <name type="scientific">Capitella teleta</name>
    <name type="common">Polychaete worm</name>
    <dbReference type="NCBI Taxonomy" id="283909"/>
    <lineage>
        <taxon>Eukaryota</taxon>
        <taxon>Metazoa</taxon>
        <taxon>Spiralia</taxon>
        <taxon>Lophotrochozoa</taxon>
        <taxon>Annelida</taxon>
        <taxon>Polychaeta</taxon>
        <taxon>Sedentaria</taxon>
        <taxon>Scolecida</taxon>
        <taxon>Capitellidae</taxon>
        <taxon>Capitella</taxon>
    </lineage>
</organism>
<dbReference type="InterPro" id="IPR008805">
    <property type="entry name" value="RIB43A"/>
</dbReference>
<dbReference type="Proteomes" id="UP000014760">
    <property type="component" value="Unassembled WGS sequence"/>
</dbReference>
<evidence type="ECO:0008006" key="14">
    <source>
        <dbReference type="Google" id="ProtNLM"/>
    </source>
</evidence>
<protein>
    <recommendedName>
        <fullName evidence="14">RIB43A-like with coiled-coils protein 2</fullName>
    </recommendedName>
</protein>
<reference evidence="13" key="1">
    <citation type="submission" date="2012-12" db="EMBL/GenBank/DDBJ databases">
        <authorList>
            <person name="Hellsten U."/>
            <person name="Grimwood J."/>
            <person name="Chapman J.A."/>
            <person name="Shapiro H."/>
            <person name="Aerts A."/>
            <person name="Otillar R.P."/>
            <person name="Terry A.Y."/>
            <person name="Boore J.L."/>
            <person name="Simakov O."/>
            <person name="Marletaz F."/>
            <person name="Cho S.-J."/>
            <person name="Edsinger-Gonzales E."/>
            <person name="Havlak P."/>
            <person name="Kuo D.-H."/>
            <person name="Larsson T."/>
            <person name="Lv J."/>
            <person name="Arendt D."/>
            <person name="Savage R."/>
            <person name="Osoegawa K."/>
            <person name="de Jong P."/>
            <person name="Lindberg D.R."/>
            <person name="Seaver E.C."/>
            <person name="Weisblat D.A."/>
            <person name="Putnam N.H."/>
            <person name="Grigoriev I.V."/>
            <person name="Rokhsar D.S."/>
        </authorList>
    </citation>
    <scope>NUCLEOTIDE SEQUENCE</scope>
    <source>
        <strain evidence="13">I ESC-2004</strain>
    </source>
</reference>
<evidence type="ECO:0000313" key="12">
    <source>
        <dbReference type="EnsemblMetazoa" id="CapteP184043"/>
    </source>
</evidence>
<feature type="coiled-coil region" evidence="10">
    <location>
        <begin position="157"/>
        <end position="184"/>
    </location>
</feature>
<dbReference type="OMA" id="NLCRAIN"/>
<evidence type="ECO:0000256" key="9">
    <source>
        <dbReference type="ARBA" id="ARBA00046435"/>
    </source>
</evidence>
<evidence type="ECO:0000256" key="8">
    <source>
        <dbReference type="ARBA" id="ARBA00023273"/>
    </source>
</evidence>
<keyword evidence="6" id="KW-0969">Cilium</keyword>
<evidence type="ECO:0000256" key="1">
    <source>
        <dbReference type="ARBA" id="ARBA00004611"/>
    </source>
</evidence>
<dbReference type="STRING" id="283909.R7TH24"/>
<dbReference type="PANTHER" id="PTHR14517">
    <property type="entry name" value="RIB43A-RELATED"/>
    <property type="match status" value="1"/>
</dbReference>
<comment type="subunit">
    <text evidence="9">Microtubule inner protein component of sperm flagellar doublet microtubules.</text>
</comment>
<dbReference type="PANTHER" id="PTHR14517:SF6">
    <property type="entry name" value="RE41410P"/>
    <property type="match status" value="1"/>
</dbReference>
<comment type="subcellular location">
    <subcellularLocation>
        <location evidence="1">Cytoplasm</location>
        <location evidence="1">Cytoskeleton</location>
        <location evidence="1">Flagellum axoneme</location>
    </subcellularLocation>
</comment>
<dbReference type="AlphaFoldDB" id="R7TH24"/>
<accession>R7TH24</accession>
<dbReference type="OrthoDB" id="429119at2759"/>
<evidence type="ECO:0000313" key="11">
    <source>
        <dbReference type="EMBL" id="ELT90866.1"/>
    </source>
</evidence>
<proteinExistence type="inferred from homology"/>
<evidence type="ECO:0000256" key="6">
    <source>
        <dbReference type="ARBA" id="ARBA00023069"/>
    </source>
</evidence>
<evidence type="ECO:0000256" key="4">
    <source>
        <dbReference type="ARBA" id="ARBA00022846"/>
    </source>
</evidence>
<evidence type="ECO:0000256" key="10">
    <source>
        <dbReference type="SAM" id="Coils"/>
    </source>
</evidence>
<evidence type="ECO:0000313" key="13">
    <source>
        <dbReference type="Proteomes" id="UP000014760"/>
    </source>
</evidence>
<gene>
    <name evidence="11" type="ORF">CAPTEDRAFT_184043</name>
</gene>
<reference evidence="12" key="3">
    <citation type="submission" date="2015-06" db="UniProtKB">
        <authorList>
            <consortium name="EnsemblMetazoa"/>
        </authorList>
    </citation>
    <scope>IDENTIFICATION</scope>
</reference>
<evidence type="ECO:0000256" key="3">
    <source>
        <dbReference type="ARBA" id="ARBA00022490"/>
    </source>
</evidence>
<evidence type="ECO:0000256" key="2">
    <source>
        <dbReference type="ARBA" id="ARBA00006875"/>
    </source>
</evidence>
<keyword evidence="7" id="KW-0206">Cytoskeleton</keyword>
<comment type="similarity">
    <text evidence="2">Belongs to the RIB43A family.</text>
</comment>
<evidence type="ECO:0000256" key="7">
    <source>
        <dbReference type="ARBA" id="ARBA00023212"/>
    </source>
</evidence>